<dbReference type="AlphaFoldDB" id="A0A2A7MIJ5"/>
<keyword evidence="2" id="KW-1003">Cell membrane</keyword>
<keyword evidence="10" id="KW-1185">Reference proteome</keyword>
<evidence type="ECO:0000256" key="4">
    <source>
        <dbReference type="ARBA" id="ARBA00022801"/>
    </source>
</evidence>
<evidence type="ECO:0000256" key="6">
    <source>
        <dbReference type="ARBA" id="ARBA00023136"/>
    </source>
</evidence>
<feature type="transmembrane region" description="Helical" evidence="7">
    <location>
        <begin position="128"/>
        <end position="146"/>
    </location>
</feature>
<protein>
    <submittedName>
        <fullName evidence="9">Phosphatase PAP2 family protein</fullName>
    </submittedName>
</protein>
<comment type="caution">
    <text evidence="9">The sequence shown here is derived from an EMBL/GenBank/DDBJ whole genome shotgun (WGS) entry which is preliminary data.</text>
</comment>
<dbReference type="InterPro" id="IPR000326">
    <property type="entry name" value="PAP2/HPO"/>
</dbReference>
<reference evidence="9 10" key="1">
    <citation type="submission" date="2017-10" db="EMBL/GenBank/DDBJ databases">
        <title>Effective Description of Clostridium neonatale sp. nov. linked to necrotizing enterocolitis in neonates and a clarification of species assignable to the genus Clostridium (Prazmowski 1880) emend. Lawson and Rainey 2016.</title>
        <authorList>
            <person name="Bernard K."/>
            <person name="Burdz T."/>
            <person name="Wiebe D."/>
            <person name="Balcewich B."/>
            <person name="Alfa M."/>
            <person name="Bernier A.-M."/>
        </authorList>
    </citation>
    <scope>NUCLEOTIDE SEQUENCE [LARGE SCALE GENOMIC DNA]</scope>
    <source>
        <strain evidence="9 10">LCDC99A005</strain>
    </source>
</reference>
<dbReference type="GO" id="GO:0005886">
    <property type="term" value="C:plasma membrane"/>
    <property type="evidence" value="ECO:0007669"/>
    <property type="project" value="UniProtKB-SubCell"/>
</dbReference>
<keyword evidence="4" id="KW-0378">Hydrolase</keyword>
<dbReference type="PANTHER" id="PTHR14969:SF62">
    <property type="entry name" value="DECAPRENYLPHOSPHORYL-5-PHOSPHORIBOSE PHOSPHATASE RV3807C-RELATED"/>
    <property type="match status" value="1"/>
</dbReference>
<dbReference type="STRING" id="137838.GCA_001458595_02921"/>
<dbReference type="RefSeq" id="WP_058295651.1">
    <property type="nucleotide sequence ID" value="NZ_CAKJVD010000038.1"/>
</dbReference>
<evidence type="ECO:0000313" key="9">
    <source>
        <dbReference type="EMBL" id="PEG31496.1"/>
    </source>
</evidence>
<dbReference type="GeneID" id="68877939"/>
<dbReference type="PANTHER" id="PTHR14969">
    <property type="entry name" value="SPHINGOSINE-1-PHOSPHATE PHOSPHOHYDROLASE"/>
    <property type="match status" value="1"/>
</dbReference>
<evidence type="ECO:0000256" key="5">
    <source>
        <dbReference type="ARBA" id="ARBA00022989"/>
    </source>
</evidence>
<evidence type="ECO:0000313" key="10">
    <source>
        <dbReference type="Proteomes" id="UP000220840"/>
    </source>
</evidence>
<sequence>MRVVQNIDEKILEYIRLNIKNEKMDKVMPIITRLGDCGMLWLAVALTFLITNKYHDDGIMIIFSLLFCVIIGNIIIKLLCARMRPCHVNDKINLLISKPRDYSFPSGHTMSSFAAATIIANANFKMGIISFIVAVLIAFSRLYLYVHYPSDVLVGAILGVVISILTIYYINFIALNRFMTYVLSKINFK</sequence>
<dbReference type="Proteomes" id="UP000220840">
    <property type="component" value="Unassembled WGS sequence"/>
</dbReference>
<dbReference type="OrthoDB" id="9789113at2"/>
<dbReference type="SUPFAM" id="SSF48317">
    <property type="entry name" value="Acid phosphatase/Vanadium-dependent haloperoxidase"/>
    <property type="match status" value="1"/>
</dbReference>
<keyword evidence="5 7" id="KW-1133">Transmembrane helix</keyword>
<gene>
    <name evidence="9" type="ORF">CQ394_07255</name>
</gene>
<dbReference type="SMART" id="SM00014">
    <property type="entry name" value="acidPPc"/>
    <property type="match status" value="1"/>
</dbReference>
<evidence type="ECO:0000256" key="1">
    <source>
        <dbReference type="ARBA" id="ARBA00004651"/>
    </source>
</evidence>
<evidence type="ECO:0000256" key="3">
    <source>
        <dbReference type="ARBA" id="ARBA00022692"/>
    </source>
</evidence>
<dbReference type="Gene3D" id="1.20.144.10">
    <property type="entry name" value="Phosphatidic acid phosphatase type 2/haloperoxidase"/>
    <property type="match status" value="1"/>
</dbReference>
<dbReference type="Pfam" id="PF01569">
    <property type="entry name" value="PAP2"/>
    <property type="match status" value="1"/>
</dbReference>
<comment type="subcellular location">
    <subcellularLocation>
        <location evidence="1">Cell membrane</location>
        <topology evidence="1">Multi-pass membrane protein</topology>
    </subcellularLocation>
</comment>
<evidence type="ECO:0000256" key="7">
    <source>
        <dbReference type="SAM" id="Phobius"/>
    </source>
</evidence>
<name>A0A2A7MIJ5_9CLOT</name>
<keyword evidence="6 7" id="KW-0472">Membrane</keyword>
<feature type="transmembrane region" description="Helical" evidence="7">
    <location>
        <begin position="58"/>
        <end position="76"/>
    </location>
</feature>
<feature type="transmembrane region" description="Helical" evidence="7">
    <location>
        <begin position="152"/>
        <end position="175"/>
    </location>
</feature>
<dbReference type="GO" id="GO:0016787">
    <property type="term" value="F:hydrolase activity"/>
    <property type="evidence" value="ECO:0007669"/>
    <property type="project" value="UniProtKB-KW"/>
</dbReference>
<evidence type="ECO:0000259" key="8">
    <source>
        <dbReference type="SMART" id="SM00014"/>
    </source>
</evidence>
<feature type="transmembrane region" description="Helical" evidence="7">
    <location>
        <begin position="30"/>
        <end position="52"/>
    </location>
</feature>
<evidence type="ECO:0000256" key="2">
    <source>
        <dbReference type="ARBA" id="ARBA00022475"/>
    </source>
</evidence>
<dbReference type="EMBL" id="PDCJ01000001">
    <property type="protein sequence ID" value="PEG31496.1"/>
    <property type="molecule type" value="Genomic_DNA"/>
</dbReference>
<proteinExistence type="predicted"/>
<accession>A0A2A7MIJ5</accession>
<dbReference type="InterPro" id="IPR036938">
    <property type="entry name" value="PAP2/HPO_sf"/>
</dbReference>
<feature type="domain" description="Phosphatidic acid phosphatase type 2/haloperoxidase" evidence="8">
    <location>
        <begin position="61"/>
        <end position="167"/>
    </location>
</feature>
<keyword evidence="3 7" id="KW-0812">Transmembrane</keyword>
<organism evidence="9 10">
    <name type="scientific">Clostridium neonatale</name>
    <dbReference type="NCBI Taxonomy" id="137838"/>
    <lineage>
        <taxon>Bacteria</taxon>
        <taxon>Bacillati</taxon>
        <taxon>Bacillota</taxon>
        <taxon>Clostridia</taxon>
        <taxon>Eubacteriales</taxon>
        <taxon>Clostridiaceae</taxon>
        <taxon>Clostridium</taxon>
    </lineage>
</organism>